<dbReference type="InterPro" id="IPR004364">
    <property type="entry name" value="Aa-tRNA-synt_II"/>
</dbReference>
<evidence type="ECO:0000256" key="4">
    <source>
        <dbReference type="ARBA" id="ARBA00022475"/>
    </source>
</evidence>
<reference evidence="22" key="1">
    <citation type="submission" date="2022-11" db="EMBL/GenBank/DDBJ databases">
        <authorList>
            <person name="Mo P."/>
        </authorList>
    </citation>
    <scope>NUCLEOTIDE SEQUENCE</scope>
    <source>
        <strain evidence="22">HUAS 11-8</strain>
    </source>
</reference>
<dbReference type="InterPro" id="IPR031553">
    <property type="entry name" value="tRNA-synt_2_TM"/>
</dbReference>
<dbReference type="Pfam" id="PF16995">
    <property type="entry name" value="tRNA-synt_2_TM"/>
    <property type="match status" value="1"/>
</dbReference>
<keyword evidence="8 19" id="KW-0479">Metal-binding</keyword>
<evidence type="ECO:0000256" key="15">
    <source>
        <dbReference type="ARBA" id="ARBA00023268"/>
    </source>
</evidence>
<evidence type="ECO:0000256" key="1">
    <source>
        <dbReference type="ARBA" id="ARBA00004651"/>
    </source>
</evidence>
<dbReference type="GO" id="GO:0050071">
    <property type="term" value="F:phosphatidylglycerol lysyltransferase activity"/>
    <property type="evidence" value="ECO:0007669"/>
    <property type="project" value="UniProtKB-EC"/>
</dbReference>
<evidence type="ECO:0000256" key="14">
    <source>
        <dbReference type="ARBA" id="ARBA00023251"/>
    </source>
</evidence>
<evidence type="ECO:0000256" key="10">
    <source>
        <dbReference type="ARBA" id="ARBA00022840"/>
    </source>
</evidence>
<dbReference type="RefSeq" id="WP_268758935.1">
    <property type="nucleotide sequence ID" value="NZ_CP113836.1"/>
</dbReference>
<gene>
    <name evidence="22" type="primary">lysX</name>
    <name evidence="19" type="synonym">lysS</name>
    <name evidence="22" type="ORF">ORV05_14095</name>
</gene>
<evidence type="ECO:0000256" key="20">
    <source>
        <dbReference type="SAM" id="Phobius"/>
    </source>
</evidence>
<dbReference type="HAMAP" id="MF_00252">
    <property type="entry name" value="Lys_tRNA_synth_class2"/>
    <property type="match status" value="1"/>
</dbReference>
<dbReference type="Pfam" id="PF09924">
    <property type="entry name" value="LPG_synthase_C"/>
    <property type="match status" value="1"/>
</dbReference>
<keyword evidence="19" id="KW-0460">Magnesium</keyword>
<keyword evidence="19" id="KW-0963">Cytoplasm</keyword>
<keyword evidence="22" id="KW-0012">Acyltransferase</keyword>
<organism evidence="22 23">
    <name type="scientific">Amycolatopsis cynarae</name>
    <dbReference type="NCBI Taxonomy" id="2995223"/>
    <lineage>
        <taxon>Bacteria</taxon>
        <taxon>Bacillati</taxon>
        <taxon>Actinomycetota</taxon>
        <taxon>Actinomycetes</taxon>
        <taxon>Pseudonocardiales</taxon>
        <taxon>Pseudonocardiaceae</taxon>
        <taxon>Amycolatopsis</taxon>
    </lineage>
</organism>
<keyword evidence="10 19" id="KW-0067">ATP-binding</keyword>
<comment type="similarity">
    <text evidence="19">Belongs to the class-II aminoacyl-tRNA synthetase family.</text>
</comment>
<dbReference type="EMBL" id="CP113836">
    <property type="protein sequence ID" value="WAL68843.1"/>
    <property type="molecule type" value="Genomic_DNA"/>
</dbReference>
<evidence type="ECO:0000256" key="11">
    <source>
        <dbReference type="ARBA" id="ARBA00022989"/>
    </source>
</evidence>
<keyword evidence="11 20" id="KW-1133">Transmembrane helix</keyword>
<dbReference type="InterPro" id="IPR006195">
    <property type="entry name" value="aa-tRNA-synth_II"/>
</dbReference>
<evidence type="ECO:0000256" key="18">
    <source>
        <dbReference type="ARBA" id="ARBA00048573"/>
    </source>
</evidence>
<dbReference type="CDD" id="cd04322">
    <property type="entry name" value="LysRS_N"/>
    <property type="match status" value="1"/>
</dbReference>
<evidence type="ECO:0000256" key="9">
    <source>
        <dbReference type="ARBA" id="ARBA00022741"/>
    </source>
</evidence>
<feature type="transmembrane region" description="Helical" evidence="20">
    <location>
        <begin position="73"/>
        <end position="93"/>
    </location>
</feature>
<dbReference type="NCBIfam" id="NF001756">
    <property type="entry name" value="PRK00484.1"/>
    <property type="match status" value="1"/>
</dbReference>
<dbReference type="Pfam" id="PF00152">
    <property type="entry name" value="tRNA-synt_2"/>
    <property type="match status" value="1"/>
</dbReference>
<dbReference type="PANTHER" id="PTHR42918:SF15">
    <property type="entry name" value="LYSINE--TRNA LIGASE, CHLOROPLASTIC_MITOCHONDRIAL"/>
    <property type="match status" value="1"/>
</dbReference>
<dbReference type="InterPro" id="IPR018149">
    <property type="entry name" value="Lys-tRNA-synth_II_C"/>
</dbReference>
<evidence type="ECO:0000256" key="2">
    <source>
        <dbReference type="ARBA" id="ARBA00005270"/>
    </source>
</evidence>
<comment type="catalytic activity">
    <reaction evidence="17">
        <text>L-lysyl-tRNA(Lys) + a 1,2-diacyl-sn-glycero-3-phospho-(1'-sn-glycerol) = a 1,2-diacyl-sn-glycero-3-phospho-1'-(3'-O-L-lysyl)-sn-glycerol + tRNA(Lys)</text>
        <dbReference type="Rhea" id="RHEA:10668"/>
        <dbReference type="Rhea" id="RHEA-COMP:9696"/>
        <dbReference type="Rhea" id="RHEA-COMP:9697"/>
        <dbReference type="ChEBI" id="CHEBI:64716"/>
        <dbReference type="ChEBI" id="CHEBI:75792"/>
        <dbReference type="ChEBI" id="CHEBI:78442"/>
        <dbReference type="ChEBI" id="CHEBI:78529"/>
        <dbReference type="EC" id="2.3.2.3"/>
    </reaction>
</comment>
<dbReference type="InterPro" id="IPR004365">
    <property type="entry name" value="NA-bd_OB_tRNA"/>
</dbReference>
<keyword evidence="13 19" id="KW-0030">Aminoacyl-tRNA synthetase</keyword>
<feature type="domain" description="Aminoacyl-transfer RNA synthetases class-II family profile" evidence="21">
    <location>
        <begin position="770"/>
        <end position="1082"/>
    </location>
</feature>
<dbReference type="Gene3D" id="2.40.50.140">
    <property type="entry name" value="Nucleic acid-binding proteins"/>
    <property type="match status" value="1"/>
</dbReference>
<keyword evidence="5 19" id="KW-0436">Ligase</keyword>
<comment type="similarity">
    <text evidence="3">In the C-terminal section; belongs to the class-II aminoacyl-tRNA synthetase family.</text>
</comment>
<evidence type="ECO:0000256" key="8">
    <source>
        <dbReference type="ARBA" id="ARBA00022723"/>
    </source>
</evidence>
<evidence type="ECO:0000313" key="22">
    <source>
        <dbReference type="EMBL" id="WAL68843.1"/>
    </source>
</evidence>
<dbReference type="PRINTS" id="PR00982">
    <property type="entry name" value="TRNASYNTHLYS"/>
</dbReference>
<name>A0ABY7BDZ3_9PSEU</name>
<comment type="subunit">
    <text evidence="19">Homodimer.</text>
</comment>
<comment type="similarity">
    <text evidence="2">In the N-terminal section; belongs to the LPG synthetase family.</text>
</comment>
<evidence type="ECO:0000256" key="12">
    <source>
        <dbReference type="ARBA" id="ARBA00023098"/>
    </source>
</evidence>
<dbReference type="SUPFAM" id="SSF50249">
    <property type="entry name" value="Nucleic acid-binding proteins"/>
    <property type="match status" value="1"/>
</dbReference>
<keyword evidence="7 20" id="KW-0812">Transmembrane</keyword>
<feature type="binding site" evidence="19">
    <location>
        <position position="1006"/>
    </location>
    <ligand>
        <name>Mg(2+)</name>
        <dbReference type="ChEBI" id="CHEBI:18420"/>
        <label>1</label>
    </ligand>
</feature>
<dbReference type="GO" id="GO:0004824">
    <property type="term" value="F:lysine-tRNA ligase activity"/>
    <property type="evidence" value="ECO:0007669"/>
    <property type="project" value="UniProtKB-EC"/>
</dbReference>
<keyword evidence="19" id="KW-0648">Protein biosynthesis</keyword>
<proteinExistence type="inferred from homology"/>
<comment type="catalytic activity">
    <reaction evidence="18 19">
        <text>tRNA(Lys) + L-lysine + ATP = L-lysyl-tRNA(Lys) + AMP + diphosphate</text>
        <dbReference type="Rhea" id="RHEA:20792"/>
        <dbReference type="Rhea" id="RHEA-COMP:9696"/>
        <dbReference type="Rhea" id="RHEA-COMP:9697"/>
        <dbReference type="ChEBI" id="CHEBI:30616"/>
        <dbReference type="ChEBI" id="CHEBI:32551"/>
        <dbReference type="ChEBI" id="CHEBI:33019"/>
        <dbReference type="ChEBI" id="CHEBI:78442"/>
        <dbReference type="ChEBI" id="CHEBI:78529"/>
        <dbReference type="ChEBI" id="CHEBI:456215"/>
        <dbReference type="EC" id="6.1.1.6"/>
    </reaction>
</comment>
<protein>
    <recommendedName>
        <fullName evidence="19">Lysine--tRNA ligase</fullName>
        <ecNumber evidence="19">6.1.1.6</ecNumber>
    </recommendedName>
    <alternativeName>
        <fullName evidence="19">Lysyl-tRNA synthetase</fullName>
        <shortName evidence="19">LysRS</shortName>
    </alternativeName>
</protein>
<dbReference type="PROSITE" id="PS50862">
    <property type="entry name" value="AA_TRNA_LIGASE_II"/>
    <property type="match status" value="1"/>
</dbReference>
<dbReference type="InterPro" id="IPR045864">
    <property type="entry name" value="aa-tRNA-synth_II/BPL/LPL"/>
</dbReference>
<comment type="cofactor">
    <cofactor evidence="19">
        <name>Mg(2+)</name>
        <dbReference type="ChEBI" id="CHEBI:18420"/>
    </cofactor>
    <text evidence="19">Binds 3 Mg(2+) ions per subunit.</text>
</comment>
<comment type="function">
    <text evidence="16">Catalyzes the production of L-lysyl-tRNA(Lys)transfer and the transfer of a lysyl group from L-lysyl-tRNA(Lys) to membrane-bound phosphatidylglycerol (PG), which produces lysylphosphatidylglycerol (LPG), one of the components of the bacterial membrane with a positive net charge. LPG synthesis contributes to the resistance to cationic antimicrobial peptides (CAMPs) and likely protects M.tuberculosis against the CAMPs produced by competiting microorganisms (bacteriocins). In fact, the modification of anionic phosphatidylglycerol with positively charged L-lysine results in repulsion of the peptides.</text>
</comment>
<keyword evidence="14" id="KW-0046">Antibiotic resistance</keyword>
<dbReference type="NCBIfam" id="NF002821">
    <property type="entry name" value="PRK02983.1"/>
    <property type="match status" value="1"/>
</dbReference>
<evidence type="ECO:0000313" key="23">
    <source>
        <dbReference type="Proteomes" id="UP001163203"/>
    </source>
</evidence>
<dbReference type="Pfam" id="PF01336">
    <property type="entry name" value="tRNA_anti-codon"/>
    <property type="match status" value="1"/>
</dbReference>
<dbReference type="SUPFAM" id="SSF55681">
    <property type="entry name" value="Class II aaRS and biotin synthetases"/>
    <property type="match status" value="1"/>
</dbReference>
<evidence type="ECO:0000256" key="6">
    <source>
        <dbReference type="ARBA" id="ARBA00022679"/>
    </source>
</evidence>
<dbReference type="InterPro" id="IPR024320">
    <property type="entry name" value="LPG_synthase_C"/>
</dbReference>
<feature type="transmembrane region" description="Helical" evidence="20">
    <location>
        <begin position="113"/>
        <end position="133"/>
    </location>
</feature>
<dbReference type="Gene3D" id="3.30.930.10">
    <property type="entry name" value="Bira Bifunctional Protein, Domain 2"/>
    <property type="match status" value="1"/>
</dbReference>
<dbReference type="InterPro" id="IPR012340">
    <property type="entry name" value="NA-bd_OB-fold"/>
</dbReference>
<feature type="transmembrane region" description="Helical" evidence="20">
    <location>
        <begin position="7"/>
        <end position="27"/>
    </location>
</feature>
<dbReference type="PANTHER" id="PTHR42918">
    <property type="entry name" value="LYSYL-TRNA SYNTHETASE"/>
    <property type="match status" value="1"/>
</dbReference>
<keyword evidence="23" id="KW-1185">Reference proteome</keyword>
<dbReference type="Proteomes" id="UP001163203">
    <property type="component" value="Chromosome"/>
</dbReference>
<dbReference type="InterPro" id="IPR044136">
    <property type="entry name" value="Lys-tRNA-ligase_II_N"/>
</dbReference>
<evidence type="ECO:0000259" key="21">
    <source>
        <dbReference type="PROSITE" id="PS50862"/>
    </source>
</evidence>
<evidence type="ECO:0000256" key="16">
    <source>
        <dbReference type="ARBA" id="ARBA00024681"/>
    </source>
</evidence>
<evidence type="ECO:0000256" key="7">
    <source>
        <dbReference type="ARBA" id="ARBA00022692"/>
    </source>
</evidence>
<keyword evidence="12" id="KW-0443">Lipid metabolism</keyword>
<feature type="transmembrane region" description="Helical" evidence="20">
    <location>
        <begin position="145"/>
        <end position="171"/>
    </location>
</feature>
<dbReference type="NCBIfam" id="TIGR00499">
    <property type="entry name" value="lysS_bact"/>
    <property type="match status" value="1"/>
</dbReference>
<evidence type="ECO:0000256" key="19">
    <source>
        <dbReference type="HAMAP-Rule" id="MF_00252"/>
    </source>
</evidence>
<accession>A0ABY7BDZ3</accession>
<feature type="binding site" evidence="19">
    <location>
        <position position="999"/>
    </location>
    <ligand>
        <name>Mg(2+)</name>
        <dbReference type="ChEBI" id="CHEBI:18420"/>
        <label>1</label>
    </ligand>
</feature>
<keyword evidence="20" id="KW-0472">Membrane</keyword>
<dbReference type="InterPro" id="IPR002313">
    <property type="entry name" value="Lys-tRNA-ligase_II"/>
</dbReference>
<feature type="binding site" evidence="19">
    <location>
        <position position="1006"/>
    </location>
    <ligand>
        <name>Mg(2+)</name>
        <dbReference type="ChEBI" id="CHEBI:18420"/>
        <label>2</label>
    </ligand>
</feature>
<evidence type="ECO:0000256" key="13">
    <source>
        <dbReference type="ARBA" id="ARBA00023146"/>
    </source>
</evidence>
<keyword evidence="9 19" id="KW-0547">Nucleotide-binding</keyword>
<evidence type="ECO:0000256" key="3">
    <source>
        <dbReference type="ARBA" id="ARBA00009968"/>
    </source>
</evidence>
<evidence type="ECO:0000256" key="17">
    <source>
        <dbReference type="ARBA" id="ARBA00047540"/>
    </source>
</evidence>
<keyword evidence="6 22" id="KW-0808">Transferase</keyword>
<feature type="transmembrane region" description="Helical" evidence="20">
    <location>
        <begin position="47"/>
        <end position="66"/>
    </location>
</feature>
<comment type="subcellular location">
    <subcellularLocation>
        <location evidence="1">Cell membrane</location>
        <topology evidence="1">Multi-pass membrane protein</topology>
    </subcellularLocation>
    <subcellularLocation>
        <location evidence="19">Cytoplasm</location>
    </subcellularLocation>
</comment>
<keyword evidence="15" id="KW-0511">Multifunctional enzyme</keyword>
<keyword evidence="4" id="KW-1003">Cell membrane</keyword>
<dbReference type="EC" id="6.1.1.6" evidence="19"/>
<sequence>MSRRNRAAWVVAAAAELSAVTSLALLLFDRGSNAGEMVIDVFSWLNLPVDGSLVRAVLLAVLGAALRRRKRAALLTLVVLQVTGLALDLAWAVAVRVAPAELLAPGDDVTGVLWPALGSAAVSAGLAVFLWRLRPAFPARLAPGAWWRALVALSAGLISVVALGMALTTVFPGGLFGLWERFAWVTNHATGAFFQLRRLGVGTGPAWVDVLLDALAAATGLAAVVIFFRGVRGRRLATDDEELRLRALLAEHGEDDSLGYFATRRDKSVVFAPSGRAAVAYRVLAGTSVASGDPIGDPAAWPDAVRAWLAEARDYGWVPGVLGASERGAKVYAAAGLRAWELGDEAILHVDDFQLTGPGRRAVRQAVTRVKRAGYTVRIRHHGEIPDEEMARLRARARLWRDGQIERGFSMALERLGDPTDARCVMVEALDAQGELRGLLSFVPWGQRGLSLDLMRRDPGADNGLNEYLIAELVAAGPRLGVRRISLNFAMFRAVFATGDRIGAGPVLRAWHRVLTFASRYLQLESLYRSNVKYGPRWRPRFLCYASPRALTRVGIMAGALEGFLPAGAARRSRADRSLDEEFTAAVRRIEQDAVRRPVADRRRPEQVRVRLAKLARLRAAGLDPYPAAFDRRDDLADIVAKYAWLNPDSQSGHHATVAGRVVAIRDHGGLYFAVIQSFTGRLQLMLDARECDVDAWRAGVDLGDHVGATGEIVTSKTGELSVRVAQWTVTAKCLHPLPDKRKGLTDPEIRARRRYLDLAVNPEASAMLRLRSQVVRALRERLHGGDFLEVETPMLQPVHGGANARPFITHSNAYDTRLYLRIAPELYLKRLCVAGVERVFELNRNFRNEGADATHNPEFTMLEAYQAYTDYHAMRALTRDLVLAAARAAFDAPVALRPDGEHDLSGDWPVVPVYHAVSDALGDPIAPDTPVARLRHLCTQAGVEAPGDAEAADLVLAAYEHLVEPATTGPTFYIDFPAAVSPLTRPHREDARLAERWDLVAFGAEIGTAYTELADPIEQRARLHDQSLRAAGGDPEAMEVDEDFLLALEHGMPPTGGLGLGVDRLLMMLTGASIRQTVLFPFTRPKAL</sequence>
<evidence type="ECO:0000256" key="5">
    <source>
        <dbReference type="ARBA" id="ARBA00022598"/>
    </source>
</evidence>